<dbReference type="InterPro" id="IPR051361">
    <property type="entry name" value="ThrE/Ser_Exporter"/>
</dbReference>
<protein>
    <submittedName>
        <fullName evidence="4">Threonine/serine exporter ThrE family protein</fullName>
    </submittedName>
</protein>
<dbReference type="InterPro" id="IPR010619">
    <property type="entry name" value="ThrE-like_N"/>
</dbReference>
<evidence type="ECO:0000259" key="3">
    <source>
        <dbReference type="Pfam" id="PF06738"/>
    </source>
</evidence>
<sequence length="484" mass="50649">MTSPPPHHRRWSTASHRFRRTVTRLAGRFDDALGAPAGSPPANEEEQEVPGELLTLLCRVGVALIGAGETSATVQNTLNDLAARYGAHTVHFMVLPTAVFVRVRTTAGSSVDMLDAEVGTLPLDQIAGLYRLLDRIQDEVPPPAEADRELTALLSAKPGSPPWLILLGQVVLTVGLGMMLNPAAQALVGYVVLGLVVGALTQIGDRVRLLSYALPVVAAAAVAALSFGFPEALSGGNPTQLLVPAVATLLPGTMLTNGTIELANGSMVAGASRIVYGINMLFLLSFGLYVGISVLGDLPPAQPESSQLGWWAPLIGVLLIGIGHSWRSSAPKNSLGWLLVVLWATFAAQAFGKFVSGPLTGAFLGGLVAVPAAYLIRNRSNAPPPQVAFLPAFWMLVPGGISLQGVSELVLHTTRDVGVSGLEVMVSALLSVMSIALGVMVGSGLIRTSYPHMTTLMGTAHPSARVESWLARHGNPRPSPDPDS</sequence>
<accession>A0ABW6PG19</accession>
<evidence type="ECO:0000256" key="1">
    <source>
        <dbReference type="ARBA" id="ARBA00034125"/>
    </source>
</evidence>
<feature type="transmembrane region" description="Helical" evidence="2">
    <location>
        <begin position="241"/>
        <end position="262"/>
    </location>
</feature>
<gene>
    <name evidence="4" type="ORF">ACFYTF_00675</name>
</gene>
<feature type="transmembrane region" description="Helical" evidence="2">
    <location>
        <begin position="335"/>
        <end position="352"/>
    </location>
</feature>
<comment type="similarity">
    <text evidence="1">Belongs to the ThrE exporter (TC 2.A.79) family.</text>
</comment>
<feature type="transmembrane region" description="Helical" evidence="2">
    <location>
        <begin position="210"/>
        <end position="229"/>
    </location>
</feature>
<evidence type="ECO:0000313" key="5">
    <source>
        <dbReference type="Proteomes" id="UP001601444"/>
    </source>
</evidence>
<feature type="transmembrane region" description="Helical" evidence="2">
    <location>
        <begin position="426"/>
        <end position="446"/>
    </location>
</feature>
<dbReference type="EMBL" id="JBIAMX010000001">
    <property type="protein sequence ID" value="MFF0541334.1"/>
    <property type="molecule type" value="Genomic_DNA"/>
</dbReference>
<feature type="transmembrane region" description="Helical" evidence="2">
    <location>
        <begin position="308"/>
        <end position="326"/>
    </location>
</feature>
<dbReference type="Pfam" id="PF06738">
    <property type="entry name" value="ThrE"/>
    <property type="match status" value="1"/>
</dbReference>
<proteinExistence type="inferred from homology"/>
<comment type="caution">
    <text evidence="4">The sequence shown here is derived from an EMBL/GenBank/DDBJ whole genome shotgun (WGS) entry which is preliminary data.</text>
</comment>
<feature type="transmembrane region" description="Helical" evidence="2">
    <location>
        <begin position="186"/>
        <end position="203"/>
    </location>
</feature>
<dbReference type="PANTHER" id="PTHR31082">
    <property type="entry name" value="PHEROMONE-REGULATED MEMBRANE PROTEIN 10"/>
    <property type="match status" value="1"/>
</dbReference>
<feature type="transmembrane region" description="Helical" evidence="2">
    <location>
        <begin position="274"/>
        <end position="296"/>
    </location>
</feature>
<keyword evidence="2" id="KW-0472">Membrane</keyword>
<feature type="transmembrane region" description="Helical" evidence="2">
    <location>
        <begin position="358"/>
        <end position="376"/>
    </location>
</feature>
<evidence type="ECO:0000256" key="2">
    <source>
        <dbReference type="SAM" id="Phobius"/>
    </source>
</evidence>
<dbReference type="PANTHER" id="PTHR31082:SF4">
    <property type="entry name" value="PHEROMONE-REGULATED MEMBRANE PROTEIN 10"/>
    <property type="match status" value="1"/>
</dbReference>
<keyword evidence="2" id="KW-1133">Transmembrane helix</keyword>
<evidence type="ECO:0000313" key="4">
    <source>
        <dbReference type="EMBL" id="MFF0541334.1"/>
    </source>
</evidence>
<organism evidence="4 5">
    <name type="scientific">Nocardia thailandica</name>
    <dbReference type="NCBI Taxonomy" id="257275"/>
    <lineage>
        <taxon>Bacteria</taxon>
        <taxon>Bacillati</taxon>
        <taxon>Actinomycetota</taxon>
        <taxon>Actinomycetes</taxon>
        <taxon>Mycobacteriales</taxon>
        <taxon>Nocardiaceae</taxon>
        <taxon>Nocardia</taxon>
    </lineage>
</organism>
<feature type="transmembrane region" description="Helical" evidence="2">
    <location>
        <begin position="388"/>
        <end position="406"/>
    </location>
</feature>
<dbReference type="Proteomes" id="UP001601444">
    <property type="component" value="Unassembled WGS sequence"/>
</dbReference>
<keyword evidence="5" id="KW-1185">Reference proteome</keyword>
<name>A0ABW6PG19_9NOCA</name>
<reference evidence="4 5" key="1">
    <citation type="submission" date="2024-10" db="EMBL/GenBank/DDBJ databases">
        <title>The Natural Products Discovery Center: Release of the First 8490 Sequenced Strains for Exploring Actinobacteria Biosynthetic Diversity.</title>
        <authorList>
            <person name="Kalkreuter E."/>
            <person name="Kautsar S.A."/>
            <person name="Yang D."/>
            <person name="Bader C.D."/>
            <person name="Teijaro C.N."/>
            <person name="Fluegel L."/>
            <person name="Davis C.M."/>
            <person name="Simpson J.R."/>
            <person name="Lauterbach L."/>
            <person name="Steele A.D."/>
            <person name="Gui C."/>
            <person name="Meng S."/>
            <person name="Li G."/>
            <person name="Viehrig K."/>
            <person name="Ye F."/>
            <person name="Su P."/>
            <person name="Kiefer A.F."/>
            <person name="Nichols A."/>
            <person name="Cepeda A.J."/>
            <person name="Yan W."/>
            <person name="Fan B."/>
            <person name="Jiang Y."/>
            <person name="Adhikari A."/>
            <person name="Zheng C.-J."/>
            <person name="Schuster L."/>
            <person name="Cowan T.M."/>
            <person name="Smanski M.J."/>
            <person name="Chevrette M.G."/>
            <person name="De Carvalho L.P.S."/>
            <person name="Shen B."/>
        </authorList>
    </citation>
    <scope>NUCLEOTIDE SEQUENCE [LARGE SCALE GENOMIC DNA]</scope>
    <source>
        <strain evidence="4 5">NPDC004045</strain>
    </source>
</reference>
<keyword evidence="2" id="KW-0812">Transmembrane</keyword>
<feature type="domain" description="Threonine/serine exporter-like N-terminal" evidence="3">
    <location>
        <begin position="57"/>
        <end position="294"/>
    </location>
</feature>
<dbReference type="RefSeq" id="WP_387698626.1">
    <property type="nucleotide sequence ID" value="NZ_JBIAMX010000001.1"/>
</dbReference>